<evidence type="ECO:0000313" key="1">
    <source>
        <dbReference type="EMBL" id="REC64090.1"/>
    </source>
</evidence>
<reference evidence="2" key="1">
    <citation type="submission" date="2018-06" db="EMBL/GenBank/DDBJ databases">
        <authorList>
            <person name="Lum Nde A."/>
            <person name="Hugo C."/>
        </authorList>
    </citation>
    <scope>NUCLEOTIDE SEQUENCE [LARGE SCALE GENOMIC DNA]</scope>
    <source>
        <strain evidence="2">1_F178</strain>
    </source>
</reference>
<protein>
    <submittedName>
        <fullName evidence="1">Uncharacterized protein</fullName>
    </submittedName>
</protein>
<dbReference type="PROSITE" id="PS51257">
    <property type="entry name" value="PROKAR_LIPOPROTEIN"/>
    <property type="match status" value="1"/>
</dbReference>
<organism evidence="1 2">
    <name type="scientific">Chryseobacterium pennae</name>
    <dbReference type="NCBI Taxonomy" id="2258962"/>
    <lineage>
        <taxon>Bacteria</taxon>
        <taxon>Pseudomonadati</taxon>
        <taxon>Bacteroidota</taxon>
        <taxon>Flavobacteriia</taxon>
        <taxon>Flavobacteriales</taxon>
        <taxon>Weeksellaceae</taxon>
        <taxon>Chryseobacterium group</taxon>
        <taxon>Chryseobacterium</taxon>
    </lineage>
</organism>
<dbReference type="EMBL" id="QNVT01000001">
    <property type="protein sequence ID" value="REC64090.1"/>
    <property type="molecule type" value="Genomic_DNA"/>
</dbReference>
<comment type="caution">
    <text evidence="1">The sequence shown here is derived from an EMBL/GenBank/DDBJ whole genome shotgun (WGS) entry which is preliminary data.</text>
</comment>
<evidence type="ECO:0000313" key="2">
    <source>
        <dbReference type="Proteomes" id="UP000256686"/>
    </source>
</evidence>
<sequence length="438" mass="51705">MLSYSNKTKMKNIIILHFLIVSCLFSCKKNEKNDSQNINPQEKKDTIVNSSAIFLLTPDDIEIKELKEKHGEDNFYTIADDANYYVSQIRDISPQKLNKIRYKNINFSREDYIFKKNAYSDKWLIINYTEGSKPKVYSLVDYYMSLNGEGKENSDFSYYEKNEDYFTRDIDINKDGFKDKVVSSKKNMGDDLIFFLGNEKSKYQFALKTYNFSEDGGFVIDDIKPLTNNSTNEVFYITTYFDGSGGAQRINYIAYEGNKWKLTRSVYITSDWRSDVNKEYYCDLKQNIALDDKKIREKLHPMPDETVRDKVCKSRYKFEDTLGQFEENIKNSVNYTGIERYQELLLKFPINNSNILQYNNIAYYLYEKGAYNESILLIKEILKKDPNRIVAWFNLADLQWELGNKNEAKKSYQQYILLMKSQGKDLKKIPNRVYERSK</sequence>
<dbReference type="Pfam" id="PF14559">
    <property type="entry name" value="TPR_19"/>
    <property type="match status" value="1"/>
</dbReference>
<dbReference type="SUPFAM" id="SSF48452">
    <property type="entry name" value="TPR-like"/>
    <property type="match status" value="1"/>
</dbReference>
<dbReference type="SMART" id="SM00028">
    <property type="entry name" value="TPR"/>
    <property type="match status" value="2"/>
</dbReference>
<proteinExistence type="predicted"/>
<dbReference type="AlphaFoldDB" id="A0A3D9CDU7"/>
<dbReference type="Proteomes" id="UP000256686">
    <property type="component" value="Unassembled WGS sequence"/>
</dbReference>
<dbReference type="InterPro" id="IPR011990">
    <property type="entry name" value="TPR-like_helical_dom_sf"/>
</dbReference>
<gene>
    <name evidence="1" type="ORF">DRF65_00500</name>
</gene>
<name>A0A3D9CDU7_9FLAO</name>
<accession>A0A3D9CDU7</accession>
<dbReference type="Gene3D" id="1.25.40.10">
    <property type="entry name" value="Tetratricopeptide repeat domain"/>
    <property type="match status" value="1"/>
</dbReference>
<keyword evidence="2" id="KW-1185">Reference proteome</keyword>
<dbReference type="InterPro" id="IPR019734">
    <property type="entry name" value="TPR_rpt"/>
</dbReference>